<dbReference type="Proteomes" id="UP001638806">
    <property type="component" value="Unassembled WGS sequence"/>
</dbReference>
<accession>A0ACC4DF55</accession>
<proteinExistence type="predicted"/>
<protein>
    <submittedName>
        <fullName evidence="1">Uncharacterized protein</fullName>
    </submittedName>
</protein>
<keyword evidence="2" id="KW-1185">Reference proteome</keyword>
<comment type="caution">
    <text evidence="1">The sequence shown here is derived from an EMBL/GenBank/DDBJ whole genome shotgun (WGS) entry which is preliminary data.</text>
</comment>
<sequence>MRGTSLRRASSSPASTHRALQLHGTTASALAPTAAPQLHRLCLQPPLQTRLLPLRNRRAFTTTTALTAPPPPKMSTMPATHGHNEACCNIPPVVSKGYKPKGSYEEIGGWKTYVTGPADANKAIVLIYDIFGYFDQTVQGADILAYGDEKQKYKVFIPDWFKGEPCPIEWYPPNTEEKKKNLGNFFGTFPPPKIAGYVPDYVKALKEKNPSVSKYGIIGMCWGGKVVALSVKASTNPFSVAASVHPAMVDPADADGITIPMTLLASKEEPADTVKKFEDALKVPKHVETFSDQIHGWMGARADLDDARVKEEYERGYKTVLSFFAKNF</sequence>
<organism evidence="1 2">
    <name type="scientific">Purpureocillium lilacinum</name>
    <name type="common">Paecilomyces lilacinus</name>
    <dbReference type="NCBI Taxonomy" id="33203"/>
    <lineage>
        <taxon>Eukaryota</taxon>
        <taxon>Fungi</taxon>
        <taxon>Dikarya</taxon>
        <taxon>Ascomycota</taxon>
        <taxon>Pezizomycotina</taxon>
        <taxon>Sordariomycetes</taxon>
        <taxon>Hypocreomycetidae</taxon>
        <taxon>Hypocreales</taxon>
        <taxon>Ophiocordycipitaceae</taxon>
        <taxon>Purpureocillium</taxon>
    </lineage>
</organism>
<gene>
    <name evidence="1" type="ORF">ACCO45_010295</name>
</gene>
<evidence type="ECO:0000313" key="1">
    <source>
        <dbReference type="EMBL" id="KAL3954732.1"/>
    </source>
</evidence>
<evidence type="ECO:0000313" key="2">
    <source>
        <dbReference type="Proteomes" id="UP001638806"/>
    </source>
</evidence>
<name>A0ACC4DF55_PURLI</name>
<reference evidence="1" key="1">
    <citation type="submission" date="2024-12" db="EMBL/GenBank/DDBJ databases">
        <title>Comparative genomics and development of molecular markers within Purpureocillium lilacinum and among Purpureocillium species.</title>
        <authorList>
            <person name="Yeh Z.-Y."/>
            <person name="Ni N.-T."/>
            <person name="Lo P.-H."/>
            <person name="Mushyakhwo K."/>
            <person name="Lin C.-F."/>
            <person name="Nai Y.-S."/>
        </authorList>
    </citation>
    <scope>NUCLEOTIDE SEQUENCE</scope>
    <source>
        <strain evidence="1">NCHU-NPUST-175</strain>
    </source>
</reference>
<dbReference type="EMBL" id="JBGNUJ010000010">
    <property type="protein sequence ID" value="KAL3954732.1"/>
    <property type="molecule type" value="Genomic_DNA"/>
</dbReference>